<accession>A0A4Y8DC72</accession>
<dbReference type="Proteomes" id="UP000297299">
    <property type="component" value="Unassembled WGS sequence"/>
</dbReference>
<gene>
    <name evidence="3" type="ORF">BOTCAL_0042g00030</name>
</gene>
<sequence>MSSTLAETAEPLENQSTSGLHESNDDGKASKSGEDRDQEEKSKSTQNFQKASESVQDNETAISTSTEQNTTTEVTESQAKEAAGIKENEDSRSNGHHNDYPKTADDEIRDLKRKVFDLKTQFGATSRETIRPKAYYGFSTNMTSGYDSWGDDEPVETKHVSGVGPRGPNFLPLDSREQEWKGGRYVDGFHSDTQEVPQKTVRVIPKLNPVEWKNFKQAPSPSDDIYTIDVLIGEPDITSGGTHYRSRQRMLANSSGSLREVGYCDQTTFSQPSAKAPVAGQTALPERIRINSKYIIKILSKICKSKISDTRDRPALLFRPFKVLVFYEEEIRAQYSAINGKSGKKTSIIGDPEPKDLSTAVSSDDRPPSTIIEVRSSESTPKTEVESTSDHSPEASNLDLNSEAAFKDLGCLIEFIDHYIKDKQKYLGSSSCQKVVFSDIWHLFKPGDEVMEGKLPQAHRVISVNSKKHRVKLSRWIDGAKLAIDYGPITVHCVCIDYDGKRLGPVLKRFTIQKYEGEQNVTSLPVYPLRFCKEMNREGLVARGKLFLETAGVKHMHCAGLTLDTRDEVDSQVMIDFEEALLQQESWVPSIENLADNDPGFEAGNEEEDEHCSSICCGSEIRHNDPYIDRIRSRNFHCKPIFRRQLEAFIFNNCPTKPTRGSR</sequence>
<feature type="compositionally biased region" description="Basic and acidic residues" evidence="1">
    <location>
        <begin position="381"/>
        <end position="393"/>
    </location>
</feature>
<organism evidence="3 4">
    <name type="scientific">Botryotinia calthae</name>
    <dbReference type="NCBI Taxonomy" id="38488"/>
    <lineage>
        <taxon>Eukaryota</taxon>
        <taxon>Fungi</taxon>
        <taxon>Dikarya</taxon>
        <taxon>Ascomycota</taxon>
        <taxon>Pezizomycotina</taxon>
        <taxon>Leotiomycetes</taxon>
        <taxon>Helotiales</taxon>
        <taxon>Sclerotiniaceae</taxon>
        <taxon>Botryotinia</taxon>
    </lineage>
</organism>
<reference evidence="3 4" key="1">
    <citation type="submission" date="2017-11" db="EMBL/GenBank/DDBJ databases">
        <title>Comparative genomics of Botrytis spp.</title>
        <authorList>
            <person name="Valero-Jimenez C.A."/>
            <person name="Tapia P."/>
            <person name="Veloso J."/>
            <person name="Silva-Moreno E."/>
            <person name="Staats M."/>
            <person name="Valdes J.H."/>
            <person name="Van Kan J.A.L."/>
        </authorList>
    </citation>
    <scope>NUCLEOTIDE SEQUENCE [LARGE SCALE GENOMIC DNA]</scope>
    <source>
        <strain evidence="3 4">MUCL2830</strain>
    </source>
</reference>
<evidence type="ECO:0000259" key="2">
    <source>
        <dbReference type="Pfam" id="PF22942"/>
    </source>
</evidence>
<dbReference type="EMBL" id="PHWZ01000042">
    <property type="protein sequence ID" value="TEY79703.1"/>
    <property type="molecule type" value="Genomic_DNA"/>
</dbReference>
<proteinExistence type="predicted"/>
<feature type="region of interest" description="Disordered" evidence="1">
    <location>
        <begin position="342"/>
        <end position="397"/>
    </location>
</feature>
<feature type="region of interest" description="Disordered" evidence="1">
    <location>
        <begin position="1"/>
        <end position="106"/>
    </location>
</feature>
<evidence type="ECO:0000313" key="3">
    <source>
        <dbReference type="EMBL" id="TEY79703.1"/>
    </source>
</evidence>
<feature type="domain" description="DUF7025" evidence="2">
    <location>
        <begin position="429"/>
        <end position="532"/>
    </location>
</feature>
<dbReference type="Pfam" id="PF22942">
    <property type="entry name" value="DUF7025"/>
    <property type="match status" value="1"/>
</dbReference>
<keyword evidence="4" id="KW-1185">Reference proteome</keyword>
<feature type="compositionally biased region" description="Basic and acidic residues" evidence="1">
    <location>
        <begin position="22"/>
        <end position="43"/>
    </location>
</feature>
<dbReference type="OrthoDB" id="10042665at2759"/>
<protein>
    <recommendedName>
        <fullName evidence="2">DUF7025 domain-containing protein</fullName>
    </recommendedName>
</protein>
<comment type="caution">
    <text evidence="3">The sequence shown here is derived from an EMBL/GenBank/DDBJ whole genome shotgun (WGS) entry which is preliminary data.</text>
</comment>
<name>A0A4Y8DC72_9HELO</name>
<dbReference type="PANTHER" id="PTHR46411">
    <property type="entry name" value="FAMILY ATPASE, PUTATIVE-RELATED"/>
    <property type="match status" value="1"/>
</dbReference>
<dbReference type="STRING" id="38488.A0A4Y8DC72"/>
<dbReference type="InterPro" id="IPR054289">
    <property type="entry name" value="DUF7025"/>
</dbReference>
<evidence type="ECO:0000256" key="1">
    <source>
        <dbReference type="SAM" id="MobiDB-lite"/>
    </source>
</evidence>
<feature type="compositionally biased region" description="Low complexity" evidence="1">
    <location>
        <begin position="60"/>
        <end position="77"/>
    </location>
</feature>
<dbReference type="AlphaFoldDB" id="A0A4Y8DC72"/>
<evidence type="ECO:0000313" key="4">
    <source>
        <dbReference type="Proteomes" id="UP000297299"/>
    </source>
</evidence>
<dbReference type="PANTHER" id="PTHR46411:SF2">
    <property type="entry name" value="AAA+ ATPASE DOMAIN-CONTAINING PROTEIN"/>
    <property type="match status" value="1"/>
</dbReference>
<feature type="compositionally biased region" description="Polar residues" evidence="1">
    <location>
        <begin position="44"/>
        <end position="59"/>
    </location>
</feature>
<feature type="compositionally biased region" description="Basic and acidic residues" evidence="1">
    <location>
        <begin position="83"/>
        <end position="106"/>
    </location>
</feature>